<feature type="compositionally biased region" description="Gly residues" evidence="1">
    <location>
        <begin position="1"/>
        <end position="11"/>
    </location>
</feature>
<protein>
    <submittedName>
        <fullName evidence="2">Uncharacterized protein</fullName>
    </submittedName>
</protein>
<dbReference type="EMBL" id="KV423928">
    <property type="protein sequence ID" value="KZT60827.1"/>
    <property type="molecule type" value="Genomic_DNA"/>
</dbReference>
<feature type="region of interest" description="Disordered" evidence="1">
    <location>
        <begin position="1"/>
        <end position="75"/>
    </location>
</feature>
<dbReference type="AlphaFoldDB" id="A0A165IP81"/>
<evidence type="ECO:0000256" key="1">
    <source>
        <dbReference type="SAM" id="MobiDB-lite"/>
    </source>
</evidence>
<feature type="compositionally biased region" description="Basic and acidic residues" evidence="1">
    <location>
        <begin position="380"/>
        <end position="397"/>
    </location>
</feature>
<dbReference type="InParanoid" id="A0A165IP81"/>
<accession>A0A165IP81</accession>
<dbReference type="Proteomes" id="UP000076842">
    <property type="component" value="Unassembled WGS sequence"/>
</dbReference>
<keyword evidence="3" id="KW-1185">Reference proteome</keyword>
<evidence type="ECO:0000313" key="3">
    <source>
        <dbReference type="Proteomes" id="UP000076842"/>
    </source>
</evidence>
<feature type="compositionally biased region" description="Basic and acidic residues" evidence="1">
    <location>
        <begin position="134"/>
        <end position="150"/>
    </location>
</feature>
<gene>
    <name evidence="2" type="ORF">CALCODRAFT_85794</name>
</gene>
<proteinExistence type="predicted"/>
<name>A0A165IP81_9BASI</name>
<sequence>MGGYGVKGSGSVGNNVSYARLGSQDHVPGLPRAPGVCSARHRAARAAPPGTSPSSAGWGEPASAVCSARPRPLPGPRARPPRLLLLLLLLLRAHEEPYAEGEVAAGPHAQQPVHAVDKVLPVVPLPERVGAQELDGRRARQPRPAREDKILPPPRGWPGESEDGELHAPGAKGRAVEAVAAGRAPDVDEAGLVERLGLVRVAHTEIREQQRVPALGSAERAPGLRDGAELHLPVAPRVLGVLRPAARGGRLELPGRKGDPGPAGGVAQVDAEEVRVVPALHGAVPEEDLGHALDEPAPEEEDAAEGGVRVEHLCALLLDGAEDVLCADKGALVQDVPEAAAPVPGRPGVVLLGGGDLLEACDVRAERGELGEDVVGAGDGEGRVARDVPGEHGEGAHGRRGPGPDVARRLGRPLPGDPLALLLRVGVERPSDERRATLCHSFVLYCIVLLCSVLFRVCSALSCRSRSVDGIDSGSGYRSGLGLGTVACRRCAVWLPVWDARWCASVSVCGGGMCAPSGIRCGAVLGAAVCVCVCDVL</sequence>
<feature type="region of interest" description="Disordered" evidence="1">
    <location>
        <begin position="130"/>
        <end position="168"/>
    </location>
</feature>
<feature type="region of interest" description="Disordered" evidence="1">
    <location>
        <begin position="374"/>
        <end position="409"/>
    </location>
</feature>
<reference evidence="2 3" key="1">
    <citation type="journal article" date="2016" name="Mol. Biol. Evol.">
        <title>Comparative Genomics of Early-Diverging Mushroom-Forming Fungi Provides Insights into the Origins of Lignocellulose Decay Capabilities.</title>
        <authorList>
            <person name="Nagy L.G."/>
            <person name="Riley R."/>
            <person name="Tritt A."/>
            <person name="Adam C."/>
            <person name="Daum C."/>
            <person name="Floudas D."/>
            <person name="Sun H."/>
            <person name="Yadav J.S."/>
            <person name="Pangilinan J."/>
            <person name="Larsson K.H."/>
            <person name="Matsuura K."/>
            <person name="Barry K."/>
            <person name="Labutti K."/>
            <person name="Kuo R."/>
            <person name="Ohm R.A."/>
            <person name="Bhattacharya S.S."/>
            <person name="Shirouzu T."/>
            <person name="Yoshinaga Y."/>
            <person name="Martin F.M."/>
            <person name="Grigoriev I.V."/>
            <person name="Hibbett D.S."/>
        </authorList>
    </citation>
    <scope>NUCLEOTIDE SEQUENCE [LARGE SCALE GENOMIC DNA]</scope>
    <source>
        <strain evidence="2 3">HHB12733</strain>
    </source>
</reference>
<evidence type="ECO:0000313" key="2">
    <source>
        <dbReference type="EMBL" id="KZT60827.1"/>
    </source>
</evidence>
<organism evidence="2 3">
    <name type="scientific">Calocera cornea HHB12733</name>
    <dbReference type="NCBI Taxonomy" id="1353952"/>
    <lineage>
        <taxon>Eukaryota</taxon>
        <taxon>Fungi</taxon>
        <taxon>Dikarya</taxon>
        <taxon>Basidiomycota</taxon>
        <taxon>Agaricomycotina</taxon>
        <taxon>Dacrymycetes</taxon>
        <taxon>Dacrymycetales</taxon>
        <taxon>Dacrymycetaceae</taxon>
        <taxon>Calocera</taxon>
    </lineage>
</organism>